<protein>
    <submittedName>
        <fullName evidence="1">Uncharacterized protein</fullName>
    </submittedName>
</protein>
<dbReference type="EMBL" id="JAUJEB010000001">
    <property type="protein sequence ID" value="MDN5212588.1"/>
    <property type="molecule type" value="Genomic_DNA"/>
</dbReference>
<sequence length="163" mass="17944">MKNSKPINNFQDLINAVLDSNKFKYIILLSIAYLISLTLTAQNITEDHLALHNTNNPEIKVAGNINQSLLQPLSVKIQINPPYNQNLSDYAGLTIDLLSANNEHITTGVLDKKGQTRFEVLTPLSLENVSVYCATTNDKLTIENPHGAVIGFLISALNTTKDI</sequence>
<evidence type="ECO:0000313" key="1">
    <source>
        <dbReference type="EMBL" id="MDN5212588.1"/>
    </source>
</evidence>
<name>A0ABT8L4E6_9BACT</name>
<dbReference type="RefSeq" id="WP_346757905.1">
    <property type="nucleotide sequence ID" value="NZ_JAUJEB010000001.1"/>
</dbReference>
<reference evidence="1" key="1">
    <citation type="submission" date="2023-06" db="EMBL/GenBank/DDBJ databases">
        <title>Genomic of Agaribacillus aureum.</title>
        <authorList>
            <person name="Wang G."/>
        </authorList>
    </citation>
    <scope>NUCLEOTIDE SEQUENCE</scope>
    <source>
        <strain evidence="1">BMA12</strain>
    </source>
</reference>
<keyword evidence="2" id="KW-1185">Reference proteome</keyword>
<comment type="caution">
    <text evidence="1">The sequence shown here is derived from an EMBL/GenBank/DDBJ whole genome shotgun (WGS) entry which is preliminary data.</text>
</comment>
<proteinExistence type="predicted"/>
<gene>
    <name evidence="1" type="ORF">QQ020_11050</name>
</gene>
<evidence type="ECO:0000313" key="2">
    <source>
        <dbReference type="Proteomes" id="UP001172083"/>
    </source>
</evidence>
<organism evidence="1 2">
    <name type="scientific">Agaribacillus aureus</name>
    <dbReference type="NCBI Taxonomy" id="3051825"/>
    <lineage>
        <taxon>Bacteria</taxon>
        <taxon>Pseudomonadati</taxon>
        <taxon>Bacteroidota</taxon>
        <taxon>Cytophagia</taxon>
        <taxon>Cytophagales</taxon>
        <taxon>Splendidivirgaceae</taxon>
        <taxon>Agaribacillus</taxon>
    </lineage>
</organism>
<accession>A0ABT8L4E6</accession>
<dbReference type="Proteomes" id="UP001172083">
    <property type="component" value="Unassembled WGS sequence"/>
</dbReference>